<feature type="chain" id="PRO_5003954678" evidence="1">
    <location>
        <begin position="25"/>
        <end position="146"/>
    </location>
</feature>
<organism evidence="2 3">
    <name type="scientific">Hoylesella saccharolytica F0055</name>
    <dbReference type="NCBI Taxonomy" id="1127699"/>
    <lineage>
        <taxon>Bacteria</taxon>
        <taxon>Pseudomonadati</taxon>
        <taxon>Bacteroidota</taxon>
        <taxon>Bacteroidia</taxon>
        <taxon>Bacteroidales</taxon>
        <taxon>Prevotellaceae</taxon>
        <taxon>Hoylesella</taxon>
    </lineage>
</organism>
<sequence length="146" mass="17034">MKKLNRYLMLTVMLTLFVSYNASAKVKNTPIYLFGVATSFADSTIYFTEVQQVDSACLYERSKFLYGRENYSYQLREYLRAQGFAFPLCITGFATSRTKADKKYMALRKKYMKKGGYNIHYIKNTEFRYSPIVPEPEPAQTDRSPK</sequence>
<name>L1NJG1_9BACT</name>
<protein>
    <submittedName>
        <fullName evidence="2">Uncharacterized protein</fullName>
    </submittedName>
</protein>
<comment type="caution">
    <text evidence="2">The sequence shown here is derived from an EMBL/GenBank/DDBJ whole genome shotgun (WGS) entry which is preliminary data.</text>
</comment>
<dbReference type="STRING" id="1127699.HMPREF9151_00464"/>
<reference evidence="2 3" key="1">
    <citation type="submission" date="2012-05" db="EMBL/GenBank/DDBJ databases">
        <authorList>
            <person name="Weinstock G."/>
            <person name="Sodergren E."/>
            <person name="Lobos E.A."/>
            <person name="Fulton L."/>
            <person name="Fulton R."/>
            <person name="Courtney L."/>
            <person name="Fronick C."/>
            <person name="O'Laughlin M."/>
            <person name="Godfrey J."/>
            <person name="Wilson R.M."/>
            <person name="Miner T."/>
            <person name="Farmer C."/>
            <person name="Delehaunty K."/>
            <person name="Cordes M."/>
            <person name="Minx P."/>
            <person name="Tomlinson C."/>
            <person name="Chen J."/>
            <person name="Wollam A."/>
            <person name="Pepin K.H."/>
            <person name="Bhonagiri V."/>
            <person name="Zhang X."/>
            <person name="Suruliraj S."/>
            <person name="Warren W."/>
            <person name="Mitreva M."/>
            <person name="Mardis E.R."/>
            <person name="Wilson R.K."/>
        </authorList>
    </citation>
    <scope>NUCLEOTIDE SEQUENCE [LARGE SCALE GENOMIC DNA]</scope>
    <source>
        <strain evidence="2 3">F0055</strain>
    </source>
</reference>
<dbReference type="PATRIC" id="fig|1127699.3.peg.425"/>
<dbReference type="RefSeq" id="WP_009161635.1">
    <property type="nucleotide sequence ID" value="NZ_KB290972.1"/>
</dbReference>
<accession>L1NJG1</accession>
<keyword evidence="1" id="KW-0732">Signal</keyword>
<feature type="signal peptide" evidence="1">
    <location>
        <begin position="1"/>
        <end position="24"/>
    </location>
</feature>
<gene>
    <name evidence="2" type="ORF">HMPREF9151_00464</name>
</gene>
<dbReference type="OrthoDB" id="1081826at2"/>
<dbReference type="Proteomes" id="UP000010433">
    <property type="component" value="Unassembled WGS sequence"/>
</dbReference>
<evidence type="ECO:0000256" key="1">
    <source>
        <dbReference type="SAM" id="SignalP"/>
    </source>
</evidence>
<dbReference type="HOGENOM" id="CLU_116702_0_0_10"/>
<keyword evidence="3" id="KW-1185">Reference proteome</keyword>
<evidence type="ECO:0000313" key="3">
    <source>
        <dbReference type="Proteomes" id="UP000010433"/>
    </source>
</evidence>
<evidence type="ECO:0000313" key="2">
    <source>
        <dbReference type="EMBL" id="EKY03307.1"/>
    </source>
</evidence>
<dbReference type="EMBL" id="AMEP01000039">
    <property type="protein sequence ID" value="EKY03307.1"/>
    <property type="molecule type" value="Genomic_DNA"/>
</dbReference>
<proteinExistence type="predicted"/>
<dbReference type="AlphaFoldDB" id="L1NJG1"/>